<dbReference type="EMBL" id="CP043504">
    <property type="protein sequence ID" value="QEO10576.1"/>
    <property type="molecule type" value="Genomic_DNA"/>
</dbReference>
<evidence type="ECO:0000313" key="3">
    <source>
        <dbReference type="Proteomes" id="UP000322159"/>
    </source>
</evidence>
<dbReference type="OrthoDB" id="4701311at2"/>
<evidence type="ECO:0000259" key="1">
    <source>
        <dbReference type="Pfam" id="PF04480"/>
    </source>
</evidence>
<dbReference type="RefSeq" id="WP_149325993.1">
    <property type="nucleotide sequence ID" value="NZ_CP043504.1"/>
</dbReference>
<keyword evidence="3" id="KW-1185">Reference proteome</keyword>
<dbReference type="Gene3D" id="3.40.960.10">
    <property type="entry name" value="VSR Endonuclease"/>
    <property type="match status" value="1"/>
</dbReference>
<dbReference type="AlphaFoldDB" id="A0A5C1Y9T1"/>
<dbReference type="InterPro" id="IPR011335">
    <property type="entry name" value="Restrct_endonuc-II-like"/>
</dbReference>
<dbReference type="Proteomes" id="UP000322159">
    <property type="component" value="Chromosome"/>
</dbReference>
<reference evidence="2 3" key="1">
    <citation type="submission" date="2019-09" db="EMBL/GenBank/DDBJ databases">
        <title>Genome sequencing of strain KACC 19322.</title>
        <authorList>
            <person name="Heo J."/>
            <person name="Kim S.-J."/>
            <person name="Kim J.-S."/>
            <person name="Hong S.-B."/>
            <person name="Kwon S.-W."/>
        </authorList>
    </citation>
    <scope>NUCLEOTIDE SEQUENCE [LARGE SCALE GENOMIC DNA]</scope>
    <source>
        <strain evidence="2 3">KACC 19322</strain>
    </source>
</reference>
<feature type="domain" description="DUF559" evidence="1">
    <location>
        <begin position="192"/>
        <end position="251"/>
    </location>
</feature>
<sequence>MTQHILDTATLRAHGFTSRAIAQALAEHRLVKLRRGKYARPDAPPELLAAARAGGRLSCVSALAHHGAWTLEHTLHVRIARGVAAAGRGVHIHWTDERGFGDVDDPETALGIAISCLTFREAVVVVDSLGNRGILPWATVEAVCRRTPRGRRVLAAADPRSESGLETLARLALRSRRVRLRSQVQIPGIGRVDLLIGDRLVLELDGESFHGDFDRDRARDRALVLAGYLVVRVSYRQLMDDWASVEAQLMELVRRGEHVRRPLRG</sequence>
<gene>
    <name evidence="2" type="ORF">FLP23_11530</name>
</gene>
<organism evidence="2 3">
    <name type="scientific">Protaetiibacter larvae</name>
    <dbReference type="NCBI Taxonomy" id="2592654"/>
    <lineage>
        <taxon>Bacteria</taxon>
        <taxon>Bacillati</taxon>
        <taxon>Actinomycetota</taxon>
        <taxon>Actinomycetes</taxon>
        <taxon>Micrococcales</taxon>
        <taxon>Microbacteriaceae</taxon>
        <taxon>Protaetiibacter</taxon>
    </lineage>
</organism>
<dbReference type="SUPFAM" id="SSF52980">
    <property type="entry name" value="Restriction endonuclease-like"/>
    <property type="match status" value="1"/>
</dbReference>
<accession>A0A5C1Y9T1</accession>
<name>A0A5C1Y9T1_9MICO</name>
<protein>
    <submittedName>
        <fullName evidence="2">DUF559 domain-containing protein</fullName>
    </submittedName>
</protein>
<dbReference type="InterPro" id="IPR007569">
    <property type="entry name" value="DUF559"/>
</dbReference>
<dbReference type="Pfam" id="PF04480">
    <property type="entry name" value="DUF559"/>
    <property type="match status" value="1"/>
</dbReference>
<evidence type="ECO:0000313" key="2">
    <source>
        <dbReference type="EMBL" id="QEO10576.1"/>
    </source>
</evidence>
<proteinExistence type="predicted"/>
<dbReference type="KEGG" id="lyk:FLP23_11530"/>